<dbReference type="AlphaFoldDB" id="A0A6N3JWC8"/>
<name>A0A6N3JWC8_9ACTN</name>
<evidence type="ECO:0000313" key="1">
    <source>
        <dbReference type="EMBL" id="AXH88764.1"/>
    </source>
</evidence>
<reference evidence="1 2" key="2">
    <citation type="submission" date="2018-08" db="EMBL/GenBank/DDBJ databases">
        <title>Streptomyces kandeliansis sp. nov., an endophytic bacterium isolated from mangrove plant.</title>
        <authorList>
            <person name="Wang R."/>
        </authorList>
    </citation>
    <scope>NUCLEOTIDE SEQUENCE [LARGE SCALE GENOMIC DNA]</scope>
    <source>
        <strain evidence="2">H14(2018)</strain>
    </source>
</reference>
<dbReference type="RefSeq" id="WP_114918658.1">
    <property type="nucleotide sequence ID" value="NZ_CBDRLW010000005.1"/>
</dbReference>
<reference evidence="1 2" key="1">
    <citation type="submission" date="2018-07" db="EMBL/GenBank/DDBJ databases">
        <authorList>
            <person name="Ye Y."/>
        </authorList>
    </citation>
    <scope>NUCLEOTIDE SEQUENCE [LARGE SCALE GENOMIC DNA]</scope>
    <source>
        <strain evidence="2">H14(2018)</strain>
    </source>
</reference>
<evidence type="ECO:0000313" key="2">
    <source>
        <dbReference type="Proteomes" id="UP000253958"/>
    </source>
</evidence>
<accession>A0A6N3JWC8</accession>
<sequence>MAAVLRSRLTAALAARRDNDVVADVGGCRVPVVAVDYCPLGDQIVLRLDPDEVAAVLAAAAEPTDPEGNGNE</sequence>
<dbReference type="Proteomes" id="UP000253958">
    <property type="component" value="Chromosome"/>
</dbReference>
<protein>
    <submittedName>
        <fullName evidence="1">Uncharacterized protein</fullName>
    </submittedName>
</protein>
<dbReference type="EMBL" id="CP031263">
    <property type="protein sequence ID" value="AXH88764.1"/>
    <property type="molecule type" value="Genomic_DNA"/>
</dbReference>
<organism evidence="1 2">
    <name type="scientific">Micromonospora aurantiaca</name>
    <name type="common">nom. illeg.</name>
    <dbReference type="NCBI Taxonomy" id="47850"/>
    <lineage>
        <taxon>Bacteria</taxon>
        <taxon>Bacillati</taxon>
        <taxon>Actinomycetota</taxon>
        <taxon>Actinomycetes</taxon>
        <taxon>Micromonosporales</taxon>
        <taxon>Micromonosporaceae</taxon>
        <taxon>Micromonospora</taxon>
    </lineage>
</organism>
<gene>
    <name evidence="1" type="ORF">DVH21_01825</name>
</gene>
<proteinExistence type="predicted"/>